<keyword evidence="2" id="KW-0489">Methyltransferase</keyword>
<keyword evidence="2" id="KW-0808">Transferase</keyword>
<evidence type="ECO:0000313" key="2">
    <source>
        <dbReference type="EMBL" id="QGW78687.1"/>
    </source>
</evidence>
<dbReference type="Proteomes" id="UP000426235">
    <property type="component" value="Chromosome"/>
</dbReference>
<dbReference type="InterPro" id="IPR052514">
    <property type="entry name" value="SAM-dependent_MTase"/>
</dbReference>
<dbReference type="GO" id="GO:0008168">
    <property type="term" value="F:methyltransferase activity"/>
    <property type="evidence" value="ECO:0007669"/>
    <property type="project" value="UniProtKB-KW"/>
</dbReference>
<evidence type="ECO:0000313" key="3">
    <source>
        <dbReference type="Proteomes" id="UP000426235"/>
    </source>
</evidence>
<proteinExistence type="predicted"/>
<dbReference type="PANTHER" id="PTHR34203">
    <property type="entry name" value="METHYLTRANSFERASE, FKBM FAMILY PROTEIN"/>
    <property type="match status" value="1"/>
</dbReference>
<dbReference type="SUPFAM" id="SSF53335">
    <property type="entry name" value="S-adenosyl-L-methionine-dependent methyltransferases"/>
    <property type="match status" value="1"/>
</dbReference>
<name>A0A6I6HHW4_9PSED</name>
<dbReference type="PANTHER" id="PTHR34203:SF15">
    <property type="entry name" value="SLL1173 PROTEIN"/>
    <property type="match status" value="1"/>
</dbReference>
<organism evidence="2 3">
    <name type="scientific">Pseudomonas alkylphenolica</name>
    <dbReference type="NCBI Taxonomy" id="237609"/>
    <lineage>
        <taxon>Bacteria</taxon>
        <taxon>Pseudomonadati</taxon>
        <taxon>Pseudomonadota</taxon>
        <taxon>Gammaproteobacteria</taxon>
        <taxon>Pseudomonadales</taxon>
        <taxon>Pseudomonadaceae</taxon>
        <taxon>Pseudomonas</taxon>
    </lineage>
</organism>
<dbReference type="EMBL" id="CP046621">
    <property type="protein sequence ID" value="QGW78687.1"/>
    <property type="molecule type" value="Genomic_DNA"/>
</dbReference>
<evidence type="ECO:0000259" key="1">
    <source>
        <dbReference type="Pfam" id="PF05050"/>
    </source>
</evidence>
<dbReference type="Pfam" id="PF05050">
    <property type="entry name" value="Methyltransf_21"/>
    <property type="match status" value="1"/>
</dbReference>
<dbReference type="RefSeq" id="WP_157193509.1">
    <property type="nucleotide sequence ID" value="NZ_CP046621.1"/>
</dbReference>
<gene>
    <name evidence="2" type="ORF">GPJ81_19015</name>
</gene>
<dbReference type="AlphaFoldDB" id="A0A6I6HHW4"/>
<dbReference type="NCBIfam" id="TIGR01444">
    <property type="entry name" value="fkbM_fam"/>
    <property type="match status" value="1"/>
</dbReference>
<dbReference type="GO" id="GO:0032259">
    <property type="term" value="P:methylation"/>
    <property type="evidence" value="ECO:0007669"/>
    <property type="project" value="UniProtKB-KW"/>
</dbReference>
<dbReference type="InterPro" id="IPR029063">
    <property type="entry name" value="SAM-dependent_MTases_sf"/>
</dbReference>
<keyword evidence="3" id="KW-1185">Reference proteome</keyword>
<sequence length="378" mass="41590">MADTTTYSATDFFTLRDQASDLPGVHIEPGRHIWIFGAGNFGRSLATAMQAQGVVVEGFVETSPRVTSALGLPVLNWNQLASEHPQAQLALGIFSRDTPFDQLLSLAAGAGFAPPLMPWMLYEQFSQALGWRFWLSARSFLLEAMGRVASVAEALADQESRKTLYRMCAFRLGLDMAYSSFLSSETKYINELTLPALQGRDITYVDCGAYDGDSYEELIGHPQISCKQAFLLEPDPQNFARLVSRVALKQSNAVCLPIAAAETYSILTFNAGQGEACSISHEGGGTSIAAVALDQLLPGMPVDLIKLDVEGVEAQVLRGAEQIIRRSRPVLIVSLYHNPQDLWELPELLFDLCPNYRFYVRQHCPNTFDSVLYAVPNP</sequence>
<accession>A0A6I6HHW4</accession>
<dbReference type="InterPro" id="IPR006342">
    <property type="entry name" value="FkbM_mtfrase"/>
</dbReference>
<feature type="domain" description="Methyltransferase FkbM" evidence="1">
    <location>
        <begin position="206"/>
        <end position="345"/>
    </location>
</feature>
<protein>
    <submittedName>
        <fullName evidence="2">FkbM family methyltransferase</fullName>
    </submittedName>
</protein>
<dbReference type="Gene3D" id="3.40.50.150">
    <property type="entry name" value="Vaccinia Virus protein VP39"/>
    <property type="match status" value="1"/>
</dbReference>
<reference evidence="2" key="1">
    <citation type="submission" date="2019-12" db="EMBL/GenBank/DDBJ databases">
        <title>Hybrid Genome Assemblies of two High G+C Isolates from Undergraduate Microbiology Courses.</title>
        <authorList>
            <person name="Ne Ville C.J."/>
            <person name="Enright D."/>
            <person name="Hernandez I."/>
            <person name="Dodsworth J."/>
            <person name="Orwin P.M."/>
        </authorList>
    </citation>
    <scope>NUCLEOTIDE SEQUENCE [LARGE SCALE GENOMIC DNA]</scope>
    <source>
        <strain evidence="2">Neo</strain>
    </source>
</reference>